<dbReference type="PANTHER" id="PTHR33572:SF3">
    <property type="entry name" value="VELVET COMPLEX SUBUNIT B"/>
    <property type="match status" value="1"/>
</dbReference>
<reference evidence="7 8" key="1">
    <citation type="journal article" date="2015" name="Fungal Genet. Biol.">
        <title>Evolution of novel wood decay mechanisms in Agaricales revealed by the genome sequences of Fistulina hepatica and Cylindrobasidium torrendii.</title>
        <authorList>
            <person name="Floudas D."/>
            <person name="Held B.W."/>
            <person name="Riley R."/>
            <person name="Nagy L.G."/>
            <person name="Koehler G."/>
            <person name="Ransdell A.S."/>
            <person name="Younus H."/>
            <person name="Chow J."/>
            <person name="Chiniquy J."/>
            <person name="Lipzen A."/>
            <person name="Tritt A."/>
            <person name="Sun H."/>
            <person name="Haridas S."/>
            <person name="LaButti K."/>
            <person name="Ohm R.A."/>
            <person name="Kues U."/>
            <person name="Blanchette R.A."/>
            <person name="Grigoriev I.V."/>
            <person name="Minto R.E."/>
            <person name="Hibbett D.S."/>
        </authorList>
    </citation>
    <scope>NUCLEOTIDE SEQUENCE [LARGE SCALE GENOMIC DNA]</scope>
    <source>
        <strain evidence="7 8">FP15055 ss-10</strain>
    </source>
</reference>
<name>A0A0D7BLM3_9AGAR</name>
<keyword evidence="3" id="KW-0804">Transcription</keyword>
<dbReference type="EMBL" id="KN880455">
    <property type="protein sequence ID" value="KIY71342.1"/>
    <property type="molecule type" value="Genomic_DNA"/>
</dbReference>
<dbReference type="Pfam" id="PF11754">
    <property type="entry name" value="Velvet"/>
    <property type="match status" value="2"/>
</dbReference>
<comment type="subcellular location">
    <subcellularLocation>
        <location evidence="1">Nucleus</location>
    </subcellularLocation>
</comment>
<keyword evidence="4" id="KW-0539">Nucleus</keyword>
<dbReference type="STRING" id="1314674.A0A0D7BLM3"/>
<dbReference type="AlphaFoldDB" id="A0A0D7BLM3"/>
<accession>A0A0D7BLM3</accession>
<feature type="compositionally biased region" description="Acidic residues" evidence="5">
    <location>
        <begin position="245"/>
        <end position="258"/>
    </location>
</feature>
<dbReference type="GO" id="GO:0005634">
    <property type="term" value="C:nucleus"/>
    <property type="evidence" value="ECO:0007669"/>
    <property type="project" value="UniProtKB-SubCell"/>
</dbReference>
<evidence type="ECO:0000313" key="8">
    <source>
        <dbReference type="Proteomes" id="UP000054007"/>
    </source>
</evidence>
<dbReference type="InterPro" id="IPR021740">
    <property type="entry name" value="Velvet"/>
</dbReference>
<evidence type="ECO:0000256" key="5">
    <source>
        <dbReference type="SAM" id="MobiDB-lite"/>
    </source>
</evidence>
<gene>
    <name evidence="7" type="ORF">CYLTODRAFT_441302</name>
</gene>
<organism evidence="7 8">
    <name type="scientific">Cylindrobasidium torrendii FP15055 ss-10</name>
    <dbReference type="NCBI Taxonomy" id="1314674"/>
    <lineage>
        <taxon>Eukaryota</taxon>
        <taxon>Fungi</taxon>
        <taxon>Dikarya</taxon>
        <taxon>Basidiomycota</taxon>
        <taxon>Agaricomycotina</taxon>
        <taxon>Agaricomycetes</taxon>
        <taxon>Agaricomycetidae</taxon>
        <taxon>Agaricales</taxon>
        <taxon>Marasmiineae</taxon>
        <taxon>Physalacriaceae</taxon>
        <taxon>Cylindrobasidium</taxon>
    </lineage>
</organism>
<dbReference type="Gene3D" id="2.60.40.3960">
    <property type="entry name" value="Velvet domain"/>
    <property type="match status" value="1"/>
</dbReference>
<proteinExistence type="predicted"/>
<dbReference type="InterPro" id="IPR037525">
    <property type="entry name" value="Velvet_dom"/>
</dbReference>
<evidence type="ECO:0000313" key="7">
    <source>
        <dbReference type="EMBL" id="KIY71342.1"/>
    </source>
</evidence>
<dbReference type="Proteomes" id="UP000054007">
    <property type="component" value="Unassembled WGS sequence"/>
</dbReference>
<keyword evidence="2" id="KW-0805">Transcription regulation</keyword>
<dbReference type="PANTHER" id="PTHR33572">
    <property type="entry name" value="SPORE DEVELOPMENT REGULATOR VOSA"/>
    <property type="match status" value="1"/>
</dbReference>
<evidence type="ECO:0000259" key="6">
    <source>
        <dbReference type="PROSITE" id="PS51821"/>
    </source>
</evidence>
<feature type="region of interest" description="Disordered" evidence="5">
    <location>
        <begin position="235"/>
        <end position="258"/>
    </location>
</feature>
<sequence length="258" mass="29317">MIENPVLHYTHGPFAGMTVRARLEVLQSAEKGRKISSLIHAHASGRMDVRTIDPPPVVQITFFEVNERTLEETEIVDYDAYQLDDGRTIVQALLYKVEGGSSGNSDKKIIYTEPRSGTPIRESDECTALYLYGDKFVSALQLRRWKGRDILVCPFGNLAVREEGIFVLHFIAFAVGTSGMQFPQSNILARSWSDTFEVFPSKQPFALRPSTDLTNRLTRQQALSEIASNIRKRTVPRKKRSIDRVEDEDDDMFEDEDE</sequence>
<evidence type="ECO:0000256" key="2">
    <source>
        <dbReference type="ARBA" id="ARBA00023015"/>
    </source>
</evidence>
<protein>
    <recommendedName>
        <fullName evidence="6">Velvet domain-containing protein</fullName>
    </recommendedName>
</protein>
<evidence type="ECO:0000256" key="3">
    <source>
        <dbReference type="ARBA" id="ARBA00023163"/>
    </source>
</evidence>
<feature type="domain" description="Velvet" evidence="6">
    <location>
        <begin position="16"/>
        <end position="227"/>
    </location>
</feature>
<keyword evidence="8" id="KW-1185">Reference proteome</keyword>
<evidence type="ECO:0000256" key="1">
    <source>
        <dbReference type="ARBA" id="ARBA00004123"/>
    </source>
</evidence>
<dbReference type="PROSITE" id="PS51821">
    <property type="entry name" value="VELVET"/>
    <property type="match status" value="1"/>
</dbReference>
<evidence type="ECO:0000256" key="4">
    <source>
        <dbReference type="ARBA" id="ARBA00023242"/>
    </source>
</evidence>
<dbReference type="InterPro" id="IPR038491">
    <property type="entry name" value="Velvet_dom_sf"/>
</dbReference>
<dbReference type="OrthoDB" id="5599552at2759"/>